<dbReference type="RefSeq" id="WP_220206844.1">
    <property type="nucleotide sequence ID" value="NZ_BNJK01000001.1"/>
</dbReference>
<dbReference type="AlphaFoldDB" id="A0A8J3IVT6"/>
<name>A0A8J3IVT6_9CHLR</name>
<comment type="caution">
    <text evidence="1">The sequence shown here is derived from an EMBL/GenBank/DDBJ whole genome shotgun (WGS) entry which is preliminary data.</text>
</comment>
<sequence>MLEGDKESITQLRAEDEFVKIIVGVQLVHRRVRVVGAYTGAEMQSLFTMWDEQEEKLLS</sequence>
<organism evidence="1 2">
    <name type="scientific">Reticulibacter mediterranei</name>
    <dbReference type="NCBI Taxonomy" id="2778369"/>
    <lineage>
        <taxon>Bacteria</taxon>
        <taxon>Bacillati</taxon>
        <taxon>Chloroflexota</taxon>
        <taxon>Ktedonobacteria</taxon>
        <taxon>Ktedonobacterales</taxon>
        <taxon>Reticulibacteraceae</taxon>
        <taxon>Reticulibacter</taxon>
    </lineage>
</organism>
<keyword evidence="2" id="KW-1185">Reference proteome</keyword>
<dbReference type="EMBL" id="BNJK01000001">
    <property type="protein sequence ID" value="GHO96201.1"/>
    <property type="molecule type" value="Genomic_DNA"/>
</dbReference>
<dbReference type="Proteomes" id="UP000597444">
    <property type="component" value="Unassembled WGS sequence"/>
</dbReference>
<accession>A0A8J3IVT6</accession>
<evidence type="ECO:0000313" key="1">
    <source>
        <dbReference type="EMBL" id="GHO96201.1"/>
    </source>
</evidence>
<proteinExistence type="predicted"/>
<evidence type="ECO:0000313" key="2">
    <source>
        <dbReference type="Proteomes" id="UP000597444"/>
    </source>
</evidence>
<protein>
    <submittedName>
        <fullName evidence="1">Uncharacterized protein</fullName>
    </submittedName>
</protein>
<gene>
    <name evidence="1" type="ORF">KSF_062490</name>
</gene>
<reference evidence="1" key="1">
    <citation type="submission" date="2020-10" db="EMBL/GenBank/DDBJ databases">
        <title>Taxonomic study of unclassified bacteria belonging to the class Ktedonobacteria.</title>
        <authorList>
            <person name="Yabe S."/>
            <person name="Wang C.M."/>
            <person name="Zheng Y."/>
            <person name="Sakai Y."/>
            <person name="Cavaletti L."/>
            <person name="Monciardini P."/>
            <person name="Donadio S."/>
        </authorList>
    </citation>
    <scope>NUCLEOTIDE SEQUENCE</scope>
    <source>
        <strain evidence="1">ID150040</strain>
    </source>
</reference>